<dbReference type="GO" id="GO:0006352">
    <property type="term" value="P:DNA-templated transcription initiation"/>
    <property type="evidence" value="ECO:0007669"/>
    <property type="project" value="InterPro"/>
</dbReference>
<dbReference type="RefSeq" id="WP_139606659.1">
    <property type="nucleotide sequence ID" value="NZ_VDCQ01000071.1"/>
</dbReference>
<evidence type="ECO:0000256" key="2">
    <source>
        <dbReference type="SAM" id="Phobius"/>
    </source>
</evidence>
<dbReference type="GO" id="GO:0016987">
    <property type="term" value="F:sigma factor activity"/>
    <property type="evidence" value="ECO:0007669"/>
    <property type="project" value="InterPro"/>
</dbReference>
<dbReference type="InterPro" id="IPR013324">
    <property type="entry name" value="RNA_pol_sigma_r3/r4-like"/>
</dbReference>
<dbReference type="InterPro" id="IPR032710">
    <property type="entry name" value="NTF2-like_dom_sf"/>
</dbReference>
<reference evidence="5 6" key="1">
    <citation type="submission" date="2019-05" db="EMBL/GenBank/DDBJ databases">
        <title>We sequenced the genome of Paenibacillus hemerocallicola KCTC 33185 for further insight into its adaptation and study the phylogeny of Paenibacillus.</title>
        <authorList>
            <person name="Narsing Rao M.P."/>
        </authorList>
    </citation>
    <scope>NUCLEOTIDE SEQUENCE [LARGE SCALE GENOMIC DNA]</scope>
    <source>
        <strain evidence="5 6">KCTC 33185</strain>
    </source>
</reference>
<evidence type="ECO:0000259" key="4">
    <source>
        <dbReference type="Pfam" id="PF08281"/>
    </source>
</evidence>
<dbReference type="PANTHER" id="PTHR30173">
    <property type="entry name" value="SIGMA 19 FACTOR"/>
    <property type="match status" value="1"/>
</dbReference>
<dbReference type="OrthoDB" id="3211555at2"/>
<dbReference type="Proteomes" id="UP000307943">
    <property type="component" value="Unassembled WGS sequence"/>
</dbReference>
<dbReference type="SUPFAM" id="SSF54427">
    <property type="entry name" value="NTF2-like"/>
    <property type="match status" value="1"/>
</dbReference>
<evidence type="ECO:0000256" key="1">
    <source>
        <dbReference type="ARBA" id="ARBA00011344"/>
    </source>
</evidence>
<dbReference type="InterPro" id="IPR052704">
    <property type="entry name" value="ECF_Sigma-70_Domain"/>
</dbReference>
<evidence type="ECO:0000259" key="3">
    <source>
        <dbReference type="Pfam" id="PF04542"/>
    </source>
</evidence>
<dbReference type="GO" id="GO:0003677">
    <property type="term" value="F:DNA binding"/>
    <property type="evidence" value="ECO:0007669"/>
    <property type="project" value="InterPro"/>
</dbReference>
<feature type="domain" description="RNA polymerase sigma factor 70 region 4 type 2" evidence="4">
    <location>
        <begin position="102"/>
        <end position="153"/>
    </location>
</feature>
<keyword evidence="2" id="KW-1133">Transmembrane helix</keyword>
<dbReference type="InterPro" id="IPR036388">
    <property type="entry name" value="WH-like_DNA-bd_sf"/>
</dbReference>
<dbReference type="NCBIfam" id="TIGR02937">
    <property type="entry name" value="sigma70-ECF"/>
    <property type="match status" value="1"/>
</dbReference>
<keyword evidence="6" id="KW-1185">Reference proteome</keyword>
<gene>
    <name evidence="5" type="ORF">FE784_33755</name>
</gene>
<evidence type="ECO:0000313" key="6">
    <source>
        <dbReference type="Proteomes" id="UP000307943"/>
    </source>
</evidence>
<dbReference type="Gene3D" id="1.10.1740.10">
    <property type="match status" value="1"/>
</dbReference>
<dbReference type="InterPro" id="IPR013249">
    <property type="entry name" value="RNA_pol_sigma70_r4_t2"/>
</dbReference>
<feature type="transmembrane region" description="Helical" evidence="2">
    <location>
        <begin position="241"/>
        <end position="259"/>
    </location>
</feature>
<comment type="subunit">
    <text evidence="1">Interacts transiently with the RNA polymerase catalytic core formed by RpoA, RpoB, RpoC and RpoZ (2 alpha, 1 beta, 1 beta' and 1 omega subunit) to form the RNA polymerase holoenzyme that can initiate transcription.</text>
</comment>
<dbReference type="SUPFAM" id="SSF88946">
    <property type="entry name" value="Sigma2 domain of RNA polymerase sigma factors"/>
    <property type="match status" value="1"/>
</dbReference>
<dbReference type="Gene3D" id="3.10.450.50">
    <property type="match status" value="1"/>
</dbReference>
<accession>A0A5C4SYI5</accession>
<dbReference type="InterPro" id="IPR013325">
    <property type="entry name" value="RNA_pol_sigma_r2"/>
</dbReference>
<dbReference type="EMBL" id="VDCQ01000071">
    <property type="protein sequence ID" value="TNJ61854.1"/>
    <property type="molecule type" value="Genomic_DNA"/>
</dbReference>
<proteinExistence type="predicted"/>
<dbReference type="Gene3D" id="1.10.10.10">
    <property type="entry name" value="Winged helix-like DNA-binding domain superfamily/Winged helix DNA-binding domain"/>
    <property type="match status" value="1"/>
</dbReference>
<organism evidence="5 6">
    <name type="scientific">Paenibacillus hemerocallicola</name>
    <dbReference type="NCBI Taxonomy" id="1172614"/>
    <lineage>
        <taxon>Bacteria</taxon>
        <taxon>Bacillati</taxon>
        <taxon>Bacillota</taxon>
        <taxon>Bacilli</taxon>
        <taxon>Bacillales</taxon>
        <taxon>Paenibacillaceae</taxon>
        <taxon>Paenibacillus</taxon>
    </lineage>
</organism>
<dbReference type="InterPro" id="IPR014284">
    <property type="entry name" value="RNA_pol_sigma-70_dom"/>
</dbReference>
<name>A0A5C4SYI5_9BACL</name>
<protein>
    <submittedName>
        <fullName evidence="5">Sigma-70 family RNA polymerase sigma factor</fullName>
    </submittedName>
</protein>
<dbReference type="Pfam" id="PF08281">
    <property type="entry name" value="Sigma70_r4_2"/>
    <property type="match status" value="1"/>
</dbReference>
<feature type="domain" description="RNA polymerase sigma-70 region 2" evidence="3">
    <location>
        <begin position="8"/>
        <end position="71"/>
    </location>
</feature>
<keyword evidence="2" id="KW-0812">Transmembrane</keyword>
<evidence type="ECO:0000313" key="5">
    <source>
        <dbReference type="EMBL" id="TNJ61854.1"/>
    </source>
</evidence>
<dbReference type="InterPro" id="IPR007627">
    <property type="entry name" value="RNA_pol_sigma70_r2"/>
</dbReference>
<comment type="caution">
    <text evidence="5">The sequence shown here is derived from an EMBL/GenBank/DDBJ whole genome shotgun (WGS) entry which is preliminary data.</text>
</comment>
<dbReference type="SUPFAM" id="SSF88659">
    <property type="entry name" value="Sigma3 and sigma4 domains of RNA polymerase sigma factors"/>
    <property type="match status" value="1"/>
</dbReference>
<dbReference type="AlphaFoldDB" id="A0A5C4SYI5"/>
<dbReference type="PANTHER" id="PTHR30173:SF36">
    <property type="entry name" value="ECF RNA POLYMERASE SIGMA FACTOR SIGJ"/>
    <property type="match status" value="1"/>
</dbReference>
<sequence length="294" mass="33329">MMNEAEYFQTYKQLLFAIAYRTLGSATDAEDIVQETFADLLQARPQADKMKAYLCKIVYNKCKDRIRAAAKERLAYVGPWLPEPLLTDPSEQYLHRESLAMAYLLLLQQLSETERTVFILREAGEFSYSDIAYVVEKNEANCRQIYRRAKKALENHELRPEAEAARAKPLIESFVHALQNGDLEKLLGLLSDDVLFAADSGGQQQGSLVPVRTSERVASFLMKTSSLIPPEMRTEFKRVNGGWGLVLSTGSGILYVFSFQLRTNRIQRIYVTANPDKLTFIGRQISLEIDSAMP</sequence>
<dbReference type="Pfam" id="PF04542">
    <property type="entry name" value="Sigma70_r2"/>
    <property type="match status" value="1"/>
</dbReference>
<keyword evidence="2" id="KW-0472">Membrane</keyword>